<evidence type="ECO:0000313" key="2">
    <source>
        <dbReference type="Proteomes" id="UP000634647"/>
    </source>
</evidence>
<organism evidence="1 2">
    <name type="scientific">Allgaiera indica</name>
    <dbReference type="NCBI Taxonomy" id="765699"/>
    <lineage>
        <taxon>Bacteria</taxon>
        <taxon>Pseudomonadati</taxon>
        <taxon>Pseudomonadota</taxon>
        <taxon>Alphaproteobacteria</taxon>
        <taxon>Rhodobacterales</taxon>
        <taxon>Paracoccaceae</taxon>
        <taxon>Allgaiera</taxon>
    </lineage>
</organism>
<evidence type="ECO:0000313" key="1">
    <source>
        <dbReference type="EMBL" id="GHE00243.1"/>
    </source>
</evidence>
<dbReference type="EMBL" id="BNAB01000004">
    <property type="protein sequence ID" value="GHE00243.1"/>
    <property type="molecule type" value="Genomic_DNA"/>
</dbReference>
<comment type="caution">
    <text evidence="1">The sequence shown here is derived from an EMBL/GenBank/DDBJ whole genome shotgun (WGS) entry which is preliminary data.</text>
</comment>
<protein>
    <submittedName>
        <fullName evidence="1">Uncharacterized protein</fullName>
    </submittedName>
</protein>
<reference evidence="1" key="2">
    <citation type="submission" date="2023-06" db="EMBL/GenBank/DDBJ databases">
        <authorList>
            <person name="Sun Q."/>
            <person name="Zhou Y."/>
        </authorList>
    </citation>
    <scope>NUCLEOTIDE SEQUENCE</scope>
    <source>
        <strain evidence="1">CGMCC 1.10859</strain>
    </source>
</reference>
<gene>
    <name evidence="1" type="ORF">GCM10008024_10970</name>
</gene>
<dbReference type="AlphaFoldDB" id="A0AAN4UPJ7"/>
<reference evidence="1" key="1">
    <citation type="journal article" date="2014" name="Int. J. Syst. Evol. Microbiol.">
        <title>Complete genome sequence of Corynebacterium casei LMG S-19264T (=DSM 44701T), isolated from a smear-ripened cheese.</title>
        <authorList>
            <consortium name="US DOE Joint Genome Institute (JGI-PGF)"/>
            <person name="Walter F."/>
            <person name="Albersmeier A."/>
            <person name="Kalinowski J."/>
            <person name="Ruckert C."/>
        </authorList>
    </citation>
    <scope>NUCLEOTIDE SEQUENCE</scope>
    <source>
        <strain evidence="1">CGMCC 1.10859</strain>
    </source>
</reference>
<dbReference type="Proteomes" id="UP000634647">
    <property type="component" value="Unassembled WGS sequence"/>
</dbReference>
<proteinExistence type="predicted"/>
<sequence length="93" mass="9539">MIARGAESLGKLVLAQHASGVDGAGGQRANGKMGADCQSHGYSLVVGAAGSEWAGSAKYAVRLHEIAGMELTWVKSARPIGRPTGKATLWHPA</sequence>
<accession>A0AAN4UPJ7</accession>
<name>A0AAN4UPJ7_9RHOB</name>